<evidence type="ECO:0000313" key="1">
    <source>
        <dbReference type="EMBL" id="BCA31529.1"/>
    </source>
</evidence>
<accession>A0A679GVL6</accession>
<name>A0A679GVL6_9GAMM</name>
<sequence length="233" mass="26670">MDVLRHPRSLARALVLLFAGLLLAGCGGGVKGKGYLFTRDSQALRLNDEATLHQGHKELEFSPTPSLFGTLRLKDERDDVSIDVPRSAYGKRSFFIDGREAGLNYDIQARWREERELQTERDRQESCTAPGYCTRTVSVLNCDGKRYLSGTERYGDHLDDQNCRREQVTRTDYFRDCPGSRPVRERYQVYRLLVNLSFTDTVHKGPPAAEFDGESRLRDRFLERLSEGACRVN</sequence>
<dbReference type="AlphaFoldDB" id="A0A679GVL6"/>
<dbReference type="RefSeq" id="WP_172434991.1">
    <property type="nucleotide sequence ID" value="NZ_AP022642.1"/>
</dbReference>
<evidence type="ECO:0008006" key="3">
    <source>
        <dbReference type="Google" id="ProtNLM"/>
    </source>
</evidence>
<gene>
    <name evidence="1" type="ORF">PtoMrB4_55060</name>
</gene>
<reference evidence="1 2" key="1">
    <citation type="journal article" date="2020" name="Microbiol. Resour. Announc.">
        <title>Complete genome sequence of Pseudomonas otitidis strain MrB4, isolated from Lake Biwa in Japan.</title>
        <authorList>
            <person name="Miyazaki K."/>
            <person name="Hase E."/>
            <person name="Maruya T."/>
        </authorList>
    </citation>
    <scope>NUCLEOTIDE SEQUENCE [LARGE SCALE GENOMIC DNA]</scope>
    <source>
        <strain evidence="1 2">MrB4</strain>
    </source>
</reference>
<dbReference type="KEGG" id="poj:PtoMrB4_55060"/>
<protein>
    <recommendedName>
        <fullName evidence="3">Lipoprotein</fullName>
    </recommendedName>
</protein>
<dbReference type="EMBL" id="AP022642">
    <property type="protein sequence ID" value="BCA31529.1"/>
    <property type="molecule type" value="Genomic_DNA"/>
</dbReference>
<dbReference type="PROSITE" id="PS51257">
    <property type="entry name" value="PROKAR_LIPOPROTEIN"/>
    <property type="match status" value="1"/>
</dbReference>
<dbReference type="GeneID" id="57400737"/>
<organism evidence="1 2">
    <name type="scientific">Metapseudomonas otitidis</name>
    <dbReference type="NCBI Taxonomy" id="319939"/>
    <lineage>
        <taxon>Bacteria</taxon>
        <taxon>Pseudomonadati</taxon>
        <taxon>Pseudomonadota</taxon>
        <taxon>Gammaproteobacteria</taxon>
        <taxon>Pseudomonadales</taxon>
        <taxon>Pseudomonadaceae</taxon>
        <taxon>Metapseudomonas</taxon>
    </lineage>
</organism>
<proteinExistence type="predicted"/>
<evidence type="ECO:0000313" key="2">
    <source>
        <dbReference type="Proteomes" id="UP000501237"/>
    </source>
</evidence>
<dbReference type="Proteomes" id="UP000501237">
    <property type="component" value="Chromosome"/>
</dbReference>